<evidence type="ECO:0000256" key="1">
    <source>
        <dbReference type="SAM" id="Coils"/>
    </source>
</evidence>
<protein>
    <recommendedName>
        <fullName evidence="2">DUF7869 domain-containing protein</fullName>
    </recommendedName>
</protein>
<feature type="domain" description="DUF7869" evidence="2">
    <location>
        <begin position="534"/>
        <end position="682"/>
    </location>
</feature>
<gene>
    <name evidence="3" type="ORF">DIATSA_LOCUS9789</name>
</gene>
<evidence type="ECO:0000313" key="4">
    <source>
        <dbReference type="Proteomes" id="UP001153714"/>
    </source>
</evidence>
<dbReference type="Proteomes" id="UP001153714">
    <property type="component" value="Chromosome 4"/>
</dbReference>
<dbReference type="AlphaFoldDB" id="A0A9N9R9E9"/>
<organism evidence="3 4">
    <name type="scientific">Diatraea saccharalis</name>
    <name type="common">sugarcane borer</name>
    <dbReference type="NCBI Taxonomy" id="40085"/>
    <lineage>
        <taxon>Eukaryota</taxon>
        <taxon>Metazoa</taxon>
        <taxon>Ecdysozoa</taxon>
        <taxon>Arthropoda</taxon>
        <taxon>Hexapoda</taxon>
        <taxon>Insecta</taxon>
        <taxon>Pterygota</taxon>
        <taxon>Neoptera</taxon>
        <taxon>Endopterygota</taxon>
        <taxon>Lepidoptera</taxon>
        <taxon>Glossata</taxon>
        <taxon>Ditrysia</taxon>
        <taxon>Pyraloidea</taxon>
        <taxon>Crambidae</taxon>
        <taxon>Crambinae</taxon>
        <taxon>Diatraea</taxon>
    </lineage>
</organism>
<dbReference type="PANTHER" id="PTHR10773">
    <property type="entry name" value="DNA-DIRECTED RNA POLYMERASES I, II, AND III SUBUNIT RPABC2"/>
    <property type="match status" value="1"/>
</dbReference>
<evidence type="ECO:0000259" key="2">
    <source>
        <dbReference type="Pfam" id="PF25273"/>
    </source>
</evidence>
<dbReference type="InterPro" id="IPR057191">
    <property type="entry name" value="DUF7869"/>
</dbReference>
<dbReference type="EMBL" id="OU893335">
    <property type="protein sequence ID" value="CAG9792239.1"/>
    <property type="molecule type" value="Genomic_DNA"/>
</dbReference>
<reference evidence="3" key="2">
    <citation type="submission" date="2022-10" db="EMBL/GenBank/DDBJ databases">
        <authorList>
            <consortium name="ENA_rothamsted_submissions"/>
            <consortium name="culmorum"/>
            <person name="King R."/>
        </authorList>
    </citation>
    <scope>NUCLEOTIDE SEQUENCE</scope>
</reference>
<name>A0A9N9R9E9_9NEOP</name>
<reference evidence="3" key="1">
    <citation type="submission" date="2021-12" db="EMBL/GenBank/DDBJ databases">
        <authorList>
            <person name="King R."/>
        </authorList>
    </citation>
    <scope>NUCLEOTIDE SEQUENCE</scope>
</reference>
<proteinExistence type="predicted"/>
<keyword evidence="1" id="KW-0175">Coiled coil</keyword>
<dbReference type="PANTHER" id="PTHR10773:SF19">
    <property type="match status" value="1"/>
</dbReference>
<dbReference type="OrthoDB" id="6747067at2759"/>
<sequence>MAARRYRFLEELRGKSLKDTENSCKGNLQPLETKSSDCKEDTNECAVYEDNIFEGTSLKGIDVDCERFHLIYDSEKSLNKDVSTQQVSNINLDEDLNLSDDSVADPDYELPKKCNESYTDSEIEELCNPIITSAQVHVNLPCQGQDESLSIFSSGFEIDRFLTSSPVNNNPSNNDLRSVIDRIAVTNDETICEVLPDVSEDQIHTKKRKGRSRKKREECKKLRNSGQSYVTEKGKEIAARQMRALSSCRLKCIERFSELERKLCFDEYWTLGSRDRRAAYIASHITILPKKTQKTDSRTINRDCYCKYTLTINNESKPICKDCFCKTFGETKGFINIVMDKKKHSATGIIPTDTRGHQPSKNKRTVDDLKSAKDHILSFPNYESHYCRNRTNKKYLSSDLSIAAMYRLYKEGCPNPISLKLYSQCFHDLNLSFKKPAKDTCHTCDLLNTKIALTEGEEKTNFIVELREHQSQAENAYAEKRKDKDEAKRSSNFRAYAFDLQQCLPTPFLKTSVSFYKRQLWSYNFTIHNLRDDKATCYMWDETIGARGANQIASCLWHFLQNLPREVTEVTFYSDTCGGQNKNNAVAMMFMYLLHVHPTLETINHKFLISGHSHMECDSDHALIERTKKKTQLKINHLNDWMQLIRSCKINNAFAIVSMKLDNFFNFAELSSKKGPFTIKKKDACGEKFLWQPVRWLQYKKPIGEIRFKTNFDNESPFRVINYRKRGKYNLDTIHLDVVSKETLPISKEKKKDLMDLLPLIDPIFHEFYKNIKTDRDVSNIDPDLDFEDPDAEVEGDEFN</sequence>
<dbReference type="Pfam" id="PF25273">
    <property type="entry name" value="DUF7869"/>
    <property type="match status" value="1"/>
</dbReference>
<evidence type="ECO:0000313" key="3">
    <source>
        <dbReference type="EMBL" id="CAG9792239.1"/>
    </source>
</evidence>
<keyword evidence="4" id="KW-1185">Reference proteome</keyword>
<accession>A0A9N9R9E9</accession>
<feature type="coiled-coil region" evidence="1">
    <location>
        <begin position="463"/>
        <end position="490"/>
    </location>
</feature>